<dbReference type="RefSeq" id="WP_091626400.1">
    <property type="nucleotide sequence ID" value="NZ_FNZN01000009.1"/>
</dbReference>
<gene>
    <name evidence="2" type="ORF">SAMN04488008_10923</name>
</gene>
<evidence type="ECO:0000313" key="2">
    <source>
        <dbReference type="EMBL" id="SEM08237.1"/>
    </source>
</evidence>
<protein>
    <recommendedName>
        <fullName evidence="4">Head domain of trimeric autotransporter adhesin</fullName>
    </recommendedName>
</protein>
<evidence type="ECO:0000313" key="3">
    <source>
        <dbReference type="Proteomes" id="UP000198990"/>
    </source>
</evidence>
<keyword evidence="3" id="KW-1185">Reference proteome</keyword>
<organism evidence="2 3">
    <name type="scientific">Maribacter orientalis</name>
    <dbReference type="NCBI Taxonomy" id="228957"/>
    <lineage>
        <taxon>Bacteria</taxon>
        <taxon>Pseudomonadati</taxon>
        <taxon>Bacteroidota</taxon>
        <taxon>Flavobacteriia</taxon>
        <taxon>Flavobacteriales</taxon>
        <taxon>Flavobacteriaceae</taxon>
        <taxon>Maribacter</taxon>
    </lineage>
</organism>
<dbReference type="OrthoDB" id="9808953at2"/>
<sequence>MKAIIFFILLIMLTIPTVFGQIKIGDNPQNIDPASVLELESSSKVLVITRVSTLEMEAITPQRGGIVYNTDTECIHYYDGTQWINLCDAVNFTITNDPIINNRATIEITQTADGYNLEIAKNGILGDNIVDGGIGPDDIQDNSITQEKLAAESVGSSEIRQNAVGSDEIRDGSIAPNDMANFIPGQVLVTDENGIVQWGDAGDLMGAVGDEITITGSGTPANPLQITEGIQLNISNNTALIADHIIDDQDTDDTNELIDLDFDKTTNTLSISQSANPIGASVNLEALVGSDDQQLTLEDNILSLEEGGDDIDLTTYLDNTDEQNLGAATLTNEQLTITIDNGNPTTANLSAFATDAVVTTGLALKENIANKNPDINLGNSNVDYPTQNAVKVYVDNVVGGSAQTIVSTAANNSITPNAIDGGAFYNDLDGNATNEIQNIEQVLVQGNNAGLNPILGLDVSADPTSAATRGYVDANLGGTQDLTDVLGNGSSAGNSQINDLLDPALPQDAATKAYVDTNAGISTLSNGFILVGNGGNAPAEVAVGGDATMNNLGEVTIIPEAITPAKIEPGTNGQFLSTAAGAVAWADLPPTAVGSTEEADGITITGTGTNADPFKIEPGANGQFLSTTTGAVTWENLPAGTGGTVIGDNTTIEGNGSAATPLQIVDGGVTSTQIANGSIAAIDLALGAVETDNIADNNVTVDKIAEGTDGQVLLTNGTDVVWGTSPAGASVTGTTIDGDGTTGNALELADNAVTSLKIAADVILAEDINTGAVTSDEILDLTIGTVDVANNAITVAKIAGGTDGQILTTTITGVQWQDAAGSVIVSADTDNSITESATDGGAYYDDKVLTTVTAANTAAIVLKEDAANKSTDGTLADNSDDDFPTEQAVKTYVDGQISGLTIGDNLANANLEQTEAIRTYEVGTGESLVFTGLGNVGFGNGANPPLSKFHFAGEIRVEGVNSADGTVDNPAYTFSGDTNNDTGIYRPAADEIGFSVGGYEALRIDEPTTGNTNVIINQSLQINNLLLDKDGQSGTAGQILSSTGGQTDWINAPTVTYTAGAGLALSAANEFSLNAGTIVADWNNLTGKPAGFNDNVDNDTQYTAGAGLTLSAANEFALNAGTIIADWNNLTGKPAGFNDNVDNDTQYTAGAGLALSAANEFSLNAGTIVADWGNLTGIPADIADGDADTQYTAGAGIAISAANAISLNTGSIPGSAIENNPTFAGNVTATSFTTGANFYPDYVFQKYFTGKSTLNTSYEFSTLETIEAFLKKHHHLPGVASVDEIKTNEGKWNLTEGALINLEKIEELFLHTIEQEKKIKQLESTNKNMASEVETLKAQMEEIKTMLLEKTKE</sequence>
<dbReference type="EMBL" id="FNZN01000009">
    <property type="protein sequence ID" value="SEM08237.1"/>
    <property type="molecule type" value="Genomic_DNA"/>
</dbReference>
<proteinExistence type="predicted"/>
<evidence type="ECO:0000256" key="1">
    <source>
        <dbReference type="SAM" id="Coils"/>
    </source>
</evidence>
<accession>A0A1H7VHH7</accession>
<evidence type="ECO:0008006" key="4">
    <source>
        <dbReference type="Google" id="ProtNLM"/>
    </source>
</evidence>
<keyword evidence="1" id="KW-0175">Coiled coil</keyword>
<dbReference type="Proteomes" id="UP000198990">
    <property type="component" value="Unassembled WGS sequence"/>
</dbReference>
<reference evidence="3" key="1">
    <citation type="submission" date="2016-10" db="EMBL/GenBank/DDBJ databases">
        <authorList>
            <person name="Varghese N."/>
            <person name="Submissions S."/>
        </authorList>
    </citation>
    <scope>NUCLEOTIDE SEQUENCE [LARGE SCALE GENOMIC DNA]</scope>
    <source>
        <strain evidence="3">DSM 16471</strain>
    </source>
</reference>
<feature type="coiled-coil region" evidence="1">
    <location>
        <begin position="1312"/>
        <end position="1353"/>
    </location>
</feature>
<dbReference type="STRING" id="228957.SAMN04488008_10923"/>
<name>A0A1H7VHH7_9FLAO</name>